<protein>
    <submittedName>
        <fullName evidence="2">Uncharacterized protein</fullName>
    </submittedName>
</protein>
<dbReference type="AlphaFoldDB" id="A0A0D0A3R5"/>
<dbReference type="STRING" id="930992.A0A0D0A3R5"/>
<keyword evidence="1" id="KW-0812">Transmembrane</keyword>
<evidence type="ECO:0000313" key="3">
    <source>
        <dbReference type="Proteomes" id="UP000054485"/>
    </source>
</evidence>
<dbReference type="EMBL" id="KN835186">
    <property type="protein sequence ID" value="KIK44685.1"/>
    <property type="molecule type" value="Genomic_DNA"/>
</dbReference>
<gene>
    <name evidence="2" type="ORF">CY34DRAFT_802445</name>
</gene>
<dbReference type="InParanoid" id="A0A0D0A3R5"/>
<feature type="transmembrane region" description="Helical" evidence="1">
    <location>
        <begin position="502"/>
        <end position="525"/>
    </location>
</feature>
<organism evidence="2 3">
    <name type="scientific">Suillus luteus UH-Slu-Lm8-n1</name>
    <dbReference type="NCBI Taxonomy" id="930992"/>
    <lineage>
        <taxon>Eukaryota</taxon>
        <taxon>Fungi</taxon>
        <taxon>Dikarya</taxon>
        <taxon>Basidiomycota</taxon>
        <taxon>Agaricomycotina</taxon>
        <taxon>Agaricomycetes</taxon>
        <taxon>Agaricomycetidae</taxon>
        <taxon>Boletales</taxon>
        <taxon>Suillineae</taxon>
        <taxon>Suillaceae</taxon>
        <taxon>Suillus</taxon>
    </lineage>
</organism>
<keyword evidence="1" id="KW-1133">Transmembrane helix</keyword>
<feature type="transmembrane region" description="Helical" evidence="1">
    <location>
        <begin position="52"/>
        <end position="75"/>
    </location>
</feature>
<accession>A0A0D0A3R5</accession>
<reference evidence="2 3" key="1">
    <citation type="submission" date="2014-04" db="EMBL/GenBank/DDBJ databases">
        <authorList>
            <consortium name="DOE Joint Genome Institute"/>
            <person name="Kuo A."/>
            <person name="Ruytinx J."/>
            <person name="Rineau F."/>
            <person name="Colpaert J."/>
            <person name="Kohler A."/>
            <person name="Nagy L.G."/>
            <person name="Floudas D."/>
            <person name="Copeland A."/>
            <person name="Barry K.W."/>
            <person name="Cichocki N."/>
            <person name="Veneault-Fourrey C."/>
            <person name="LaButti K."/>
            <person name="Lindquist E.A."/>
            <person name="Lipzen A."/>
            <person name="Lundell T."/>
            <person name="Morin E."/>
            <person name="Murat C."/>
            <person name="Sun H."/>
            <person name="Tunlid A."/>
            <person name="Henrissat B."/>
            <person name="Grigoriev I.V."/>
            <person name="Hibbett D.S."/>
            <person name="Martin F."/>
            <person name="Nordberg H.P."/>
            <person name="Cantor M.N."/>
            <person name="Hua S.X."/>
        </authorList>
    </citation>
    <scope>NUCLEOTIDE SEQUENCE [LARGE SCALE GENOMIC DNA]</scope>
    <source>
        <strain evidence="2 3">UH-Slu-Lm8-n1</strain>
    </source>
</reference>
<sequence length="603" mass="65997">MSWQRRLLVLTILISSVIFALCWSFILWLWCKRYVILRDSIVRKITTYPTELTLISTVLSTILSVTTTALFSIAVKHALSHYVTQPLSLVELHTAIALTKPQPLIRWNHRKLSLITVLIVGLITLLNSSWTTLLLPTHLTWNVPIQGKDLDLGSPAFDTQLGKDMNNMGESFRNFSYILDIISPMSGTSASLSAVVGGDESVFAFNGVSYSKSSSGIVPAVKEYAGTSLTTNDVGLDYYGGKVTVNTAPVLDHEHSGLARTYNVTQQGLSAHIICSALDPNDTQYSISVEHSTLDSYGIMFWNMSTKCPLGDDDWTVWATVEFPKGDDTDGFLGLVICPGTANTTTFDIFLQGEWGYSSLGKTVCKVSPYVASFDVTYNNGNISIDQPRYIQPLQNTSINVTTFISSVVWELSFSSQTTWNNPLGQLLQLNAINPTRSVYEVLEDYFRGVVEFSGTYLRSAYSAEGAPTMMPALYSDQSAFKVLNGTMSIMTYGWSSERLTYIYILAVLTVIWAVTISAAAYSLIQGRTQSHPLFDAANPVHLMMASSAGGLENLAGFHPDSATSSELVRVRLEAGCGDLGAGACSSPKMRFKVESAQAMIPK</sequence>
<proteinExistence type="predicted"/>
<name>A0A0D0A3R5_9AGAM</name>
<evidence type="ECO:0000256" key="1">
    <source>
        <dbReference type="SAM" id="Phobius"/>
    </source>
</evidence>
<dbReference type="OrthoDB" id="3351168at2759"/>
<keyword evidence="1" id="KW-0472">Membrane</keyword>
<dbReference type="HOGENOM" id="CLU_027217_1_0_1"/>
<dbReference type="Proteomes" id="UP000054485">
    <property type="component" value="Unassembled WGS sequence"/>
</dbReference>
<feature type="transmembrane region" description="Helical" evidence="1">
    <location>
        <begin position="112"/>
        <end position="130"/>
    </location>
</feature>
<feature type="transmembrane region" description="Helical" evidence="1">
    <location>
        <begin position="7"/>
        <end position="30"/>
    </location>
</feature>
<evidence type="ECO:0000313" key="2">
    <source>
        <dbReference type="EMBL" id="KIK44685.1"/>
    </source>
</evidence>
<reference evidence="3" key="2">
    <citation type="submission" date="2015-01" db="EMBL/GenBank/DDBJ databases">
        <title>Evolutionary Origins and Diversification of the Mycorrhizal Mutualists.</title>
        <authorList>
            <consortium name="DOE Joint Genome Institute"/>
            <consortium name="Mycorrhizal Genomics Consortium"/>
            <person name="Kohler A."/>
            <person name="Kuo A."/>
            <person name="Nagy L.G."/>
            <person name="Floudas D."/>
            <person name="Copeland A."/>
            <person name="Barry K.W."/>
            <person name="Cichocki N."/>
            <person name="Veneault-Fourrey C."/>
            <person name="LaButti K."/>
            <person name="Lindquist E.A."/>
            <person name="Lipzen A."/>
            <person name="Lundell T."/>
            <person name="Morin E."/>
            <person name="Murat C."/>
            <person name="Riley R."/>
            <person name="Ohm R."/>
            <person name="Sun H."/>
            <person name="Tunlid A."/>
            <person name="Henrissat B."/>
            <person name="Grigoriev I.V."/>
            <person name="Hibbett D.S."/>
            <person name="Martin F."/>
        </authorList>
    </citation>
    <scope>NUCLEOTIDE SEQUENCE [LARGE SCALE GENOMIC DNA]</scope>
    <source>
        <strain evidence="3">UH-Slu-Lm8-n1</strain>
    </source>
</reference>
<keyword evidence="3" id="KW-1185">Reference proteome</keyword>